<dbReference type="CDD" id="cd00590">
    <property type="entry name" value="RRM_SF"/>
    <property type="match status" value="1"/>
</dbReference>
<organism evidence="2 3">
    <name type="scientific">Gossypium klotzschianum</name>
    <dbReference type="NCBI Taxonomy" id="34286"/>
    <lineage>
        <taxon>Eukaryota</taxon>
        <taxon>Viridiplantae</taxon>
        <taxon>Streptophyta</taxon>
        <taxon>Embryophyta</taxon>
        <taxon>Tracheophyta</taxon>
        <taxon>Spermatophyta</taxon>
        <taxon>Magnoliopsida</taxon>
        <taxon>eudicotyledons</taxon>
        <taxon>Gunneridae</taxon>
        <taxon>Pentapetalae</taxon>
        <taxon>rosids</taxon>
        <taxon>malvids</taxon>
        <taxon>Malvales</taxon>
        <taxon>Malvaceae</taxon>
        <taxon>Malvoideae</taxon>
        <taxon>Gossypium</taxon>
    </lineage>
</organism>
<dbReference type="InterPro" id="IPR000504">
    <property type="entry name" value="RRM_dom"/>
</dbReference>
<accession>A0A7J8UZJ9</accession>
<evidence type="ECO:0000313" key="3">
    <source>
        <dbReference type="Proteomes" id="UP000593573"/>
    </source>
</evidence>
<dbReference type="InterPro" id="IPR035979">
    <property type="entry name" value="RBD_domain_sf"/>
</dbReference>
<name>A0A7J8UZJ9_9ROSI</name>
<dbReference type="AlphaFoldDB" id="A0A7J8UZJ9"/>
<dbReference type="SUPFAM" id="SSF54928">
    <property type="entry name" value="RNA-binding domain, RBD"/>
    <property type="match status" value="1"/>
</dbReference>
<keyword evidence="3" id="KW-1185">Reference proteome</keyword>
<dbReference type="InterPro" id="IPR012677">
    <property type="entry name" value="Nucleotide-bd_a/b_plait_sf"/>
</dbReference>
<reference evidence="2 3" key="1">
    <citation type="journal article" date="2019" name="Genome Biol. Evol.">
        <title>Insights into the evolution of the New World diploid cottons (Gossypium, subgenus Houzingenia) based on genome sequencing.</title>
        <authorList>
            <person name="Grover C.E."/>
            <person name="Arick M.A. 2nd"/>
            <person name="Thrash A."/>
            <person name="Conover J.L."/>
            <person name="Sanders W.S."/>
            <person name="Peterson D.G."/>
            <person name="Frelichowski J.E."/>
            <person name="Scheffler J.A."/>
            <person name="Scheffler B.E."/>
            <person name="Wendel J.F."/>
        </authorList>
    </citation>
    <scope>NUCLEOTIDE SEQUENCE [LARGE SCALE GENOMIC DNA]</scope>
    <source>
        <strain evidence="2">57</strain>
        <tissue evidence="2">Leaf</tissue>
    </source>
</reference>
<dbReference type="GO" id="GO:0003723">
    <property type="term" value="F:RNA binding"/>
    <property type="evidence" value="ECO:0007669"/>
    <property type="project" value="InterPro"/>
</dbReference>
<gene>
    <name evidence="2" type="ORF">Goklo_008322</name>
</gene>
<evidence type="ECO:0000259" key="1">
    <source>
        <dbReference type="Pfam" id="PF00076"/>
    </source>
</evidence>
<feature type="domain" description="RRM" evidence="1">
    <location>
        <begin position="13"/>
        <end position="41"/>
    </location>
</feature>
<protein>
    <recommendedName>
        <fullName evidence="1">RRM domain-containing protein</fullName>
    </recommendedName>
</protein>
<evidence type="ECO:0000313" key="2">
    <source>
        <dbReference type="EMBL" id="MBA0655901.1"/>
    </source>
</evidence>
<comment type="caution">
    <text evidence="2">The sequence shown here is derived from an EMBL/GenBank/DDBJ whole genome shotgun (WGS) entry which is preliminary data.</text>
</comment>
<dbReference type="EMBL" id="JABFAB010000008">
    <property type="protein sequence ID" value="MBA0655901.1"/>
    <property type="molecule type" value="Genomic_DNA"/>
</dbReference>
<sequence length="83" mass="9802">MDDFIPRKKIVEGKRFGFVRFAKRKDAVRVVERLNGSISEGQASNKGKNTHILQANRNEVEEALVSRYVLINKRWLPLEWWMM</sequence>
<dbReference type="Proteomes" id="UP000593573">
    <property type="component" value="Unassembled WGS sequence"/>
</dbReference>
<dbReference type="Gene3D" id="3.30.70.330">
    <property type="match status" value="1"/>
</dbReference>
<dbReference type="Pfam" id="PF00076">
    <property type="entry name" value="RRM_1"/>
    <property type="match status" value="1"/>
</dbReference>
<proteinExistence type="predicted"/>